<dbReference type="Gene3D" id="1.10.10.10">
    <property type="entry name" value="Winged helix-like DNA-binding domain superfamily/Winged helix DNA-binding domain"/>
    <property type="match status" value="1"/>
</dbReference>
<protein>
    <recommendedName>
        <fullName evidence="6">GntR family transcriptional regulator</fullName>
    </recommendedName>
</protein>
<evidence type="ECO:0000313" key="4">
    <source>
        <dbReference type="EMBL" id="RED92058.1"/>
    </source>
</evidence>
<dbReference type="PIRSF" id="PIRSF012524">
    <property type="entry name" value="YitL_S1"/>
    <property type="match status" value="1"/>
</dbReference>
<dbReference type="PANTHER" id="PTHR37296:SF1">
    <property type="entry name" value="CONSERVED VIRULENCE FACTOR B"/>
    <property type="match status" value="1"/>
</dbReference>
<dbReference type="InterPro" id="IPR014464">
    <property type="entry name" value="CvfB_fam"/>
</dbReference>
<evidence type="ECO:0000259" key="2">
    <source>
        <dbReference type="Pfam" id="PF13509"/>
    </source>
</evidence>
<feature type="domain" description="Conserved virulence factor B first S1" evidence="2">
    <location>
        <begin position="8"/>
        <end position="66"/>
    </location>
</feature>
<comment type="caution">
    <text evidence="4">The sequence shown here is derived from an EMBL/GenBank/DDBJ whole genome shotgun (WGS) entry which is preliminary data.</text>
</comment>
<feature type="domain" description="Conserved virulence factor B first S1" evidence="2">
    <location>
        <begin position="78"/>
        <end position="132"/>
    </location>
</feature>
<dbReference type="InterPro" id="IPR040764">
    <property type="entry name" value="CvfB_WH"/>
</dbReference>
<gene>
    <name evidence="4" type="ORF">C7460_13327</name>
</gene>
<organism evidence="4 5">
    <name type="scientific">Marinoscillum furvescens DSM 4134</name>
    <dbReference type="NCBI Taxonomy" id="1122208"/>
    <lineage>
        <taxon>Bacteria</taxon>
        <taxon>Pseudomonadati</taxon>
        <taxon>Bacteroidota</taxon>
        <taxon>Cytophagia</taxon>
        <taxon>Cytophagales</taxon>
        <taxon>Reichenbachiellaceae</taxon>
        <taxon>Marinoscillum</taxon>
    </lineage>
</organism>
<dbReference type="InterPro" id="IPR036388">
    <property type="entry name" value="WH-like_DNA-bd_sf"/>
</dbReference>
<dbReference type="Pfam" id="PF13509">
    <property type="entry name" value="S1_2"/>
    <property type="match status" value="2"/>
</dbReference>
<keyword evidence="5" id="KW-1185">Reference proteome</keyword>
<sequence length="280" mass="32049">MALPIIEIGKVNTLKVLKQTEQGLYVGDDVEEILLPNKYIPEEARAGDMLDVFIYTDSEDRLIATTLTPKIQRDEFAYLKVKETTRFGAFLDWGLEKDLLVPFKEQLDKMYAGESYLVYMYLDDVTDRLVASSHLNKFLETEDIDLEEGESVEILIGEPTDIGYQCIVNDTYKGLVYKNEVFKAVQPGDRTMAYVKQVRPDKKIDLSLEPIGYESIEPNADKVMKQLRSNDGYLSLHDKSDPEAIKNSLQMSKKVFKKAIGALYKKRLIELEQDGIRLKK</sequence>
<dbReference type="InterPro" id="IPR039566">
    <property type="entry name" value="CvfB_S1_st"/>
</dbReference>
<comment type="similarity">
    <text evidence="1">Belongs to the CvfB family.</text>
</comment>
<reference evidence="4 5" key="1">
    <citation type="submission" date="2018-07" db="EMBL/GenBank/DDBJ databases">
        <title>Genomic Encyclopedia of Type Strains, Phase IV (KMG-IV): sequencing the most valuable type-strain genomes for metagenomic binning, comparative biology and taxonomic classification.</title>
        <authorList>
            <person name="Goeker M."/>
        </authorList>
    </citation>
    <scope>NUCLEOTIDE SEQUENCE [LARGE SCALE GENOMIC DNA]</scope>
    <source>
        <strain evidence="4 5">DSM 4134</strain>
    </source>
</reference>
<dbReference type="Proteomes" id="UP000256779">
    <property type="component" value="Unassembled WGS sequence"/>
</dbReference>
<name>A0A3D9KYB6_MARFU</name>
<dbReference type="AlphaFoldDB" id="A0A3D9KYB6"/>
<proteinExistence type="inferred from homology"/>
<evidence type="ECO:0000256" key="1">
    <source>
        <dbReference type="PIRNR" id="PIRNR012524"/>
    </source>
</evidence>
<dbReference type="Pfam" id="PF17783">
    <property type="entry name" value="WHD_CvfB"/>
    <property type="match status" value="1"/>
</dbReference>
<dbReference type="InterPro" id="IPR012340">
    <property type="entry name" value="NA-bd_OB-fold"/>
</dbReference>
<accession>A0A3D9KYB6</accession>
<evidence type="ECO:0008006" key="6">
    <source>
        <dbReference type="Google" id="ProtNLM"/>
    </source>
</evidence>
<feature type="domain" description="Conserved virulence factor B-like winged helix" evidence="3">
    <location>
        <begin position="221"/>
        <end position="278"/>
    </location>
</feature>
<evidence type="ECO:0000313" key="5">
    <source>
        <dbReference type="Proteomes" id="UP000256779"/>
    </source>
</evidence>
<dbReference type="RefSeq" id="WP_245986528.1">
    <property type="nucleotide sequence ID" value="NZ_QREG01000033.1"/>
</dbReference>
<dbReference type="Gene3D" id="2.40.50.140">
    <property type="entry name" value="Nucleic acid-binding proteins"/>
    <property type="match status" value="2"/>
</dbReference>
<dbReference type="PANTHER" id="PTHR37296">
    <property type="entry name" value="CONSERVED VIRULENCE FACTOR B"/>
    <property type="match status" value="1"/>
</dbReference>
<evidence type="ECO:0000259" key="3">
    <source>
        <dbReference type="Pfam" id="PF17783"/>
    </source>
</evidence>
<dbReference type="EMBL" id="QREG01000033">
    <property type="protein sequence ID" value="RED92058.1"/>
    <property type="molecule type" value="Genomic_DNA"/>
</dbReference>